<reference evidence="3" key="1">
    <citation type="submission" date="2014-06" db="EMBL/GenBank/DDBJ databases">
        <title>Draft genome sequence of C. testosteroni WDL7.</title>
        <authorList>
            <person name="Wu Y."/>
            <person name="Seshan H."/>
            <person name="Arumugam K."/>
        </authorList>
    </citation>
    <scope>NUCLEOTIDE SEQUENCE [LARGE SCALE GENOMIC DNA]</scope>
    <source>
        <strain evidence="3">WDL7</strain>
    </source>
</reference>
<evidence type="ECO:0000313" key="2">
    <source>
        <dbReference type="EMBL" id="KOC19171.1"/>
    </source>
</evidence>
<sequence>MRNPALLSPDDLRVWLQDGQELALLDVSEARHYARSHIVAARHLPLSQLALQAPALLPRLGVRIVLCSADVDVDAAQEQVQRAADLLQELGCTQLWSLQGGLQAWMAQGGLLIDGYNTLVKAFGERVRQHFEVPALSAQALAQRWQQGVPTTVVDVRTLGEHRYSTLPHALSYPGTEWPLCDLDAHAAAAQPGHLWAVTCFSRTRGVIGTATQRVLRGADVPVAWVDDGVMAWVVQGHAEVSDVEQAQEILPVFAQSQARAKAQELVARFALASVDDEGLAQWRDDRERSVQLFDLRPGAISRPGIQAVAGGQLLMHFENLVVVRHARVVLLDEPHQLRSAVTAFWLAQLGECDVFLYAGDAGTIEAAGLQGGLPQYDDVQPVTADALASRLAQLQAKVVDVGPSLDYVKTHIVQAVHANAAALASLQLAHAEARDQGQWLVLTSPDGQQARHAARALTRSLSAEASKNVCWLEGGTQAWIAQNQPVEAGHRPEQLLTAFLDDWGSIMRVPQEKRLPAWSSYLRWERSLAARLDGDPGVRFRFFDAAA</sequence>
<dbReference type="Gene3D" id="3.40.250.10">
    <property type="entry name" value="Rhodanese-like domain"/>
    <property type="match status" value="3"/>
</dbReference>
<dbReference type="PANTHER" id="PTHR43031:SF16">
    <property type="entry name" value="OXIDOREDUCTASE"/>
    <property type="match status" value="1"/>
</dbReference>
<dbReference type="Proteomes" id="UP000037442">
    <property type="component" value="Unassembled WGS sequence"/>
</dbReference>
<feature type="domain" description="Rhodanese" evidence="1">
    <location>
        <begin position="147"/>
        <end position="242"/>
    </location>
</feature>
<dbReference type="SUPFAM" id="SSF52821">
    <property type="entry name" value="Rhodanese/Cell cycle control phosphatase"/>
    <property type="match status" value="4"/>
</dbReference>
<dbReference type="InterPro" id="IPR036873">
    <property type="entry name" value="Rhodanese-like_dom_sf"/>
</dbReference>
<feature type="domain" description="Rhodanese" evidence="1">
    <location>
        <begin position="396"/>
        <end position="489"/>
    </location>
</feature>
<evidence type="ECO:0000313" key="3">
    <source>
        <dbReference type="Proteomes" id="UP000037442"/>
    </source>
</evidence>
<name>A0A0L7MBC1_COMTE</name>
<dbReference type="SMART" id="SM00450">
    <property type="entry name" value="RHOD"/>
    <property type="match status" value="3"/>
</dbReference>
<accession>A0A0L7MBC1</accession>
<dbReference type="EMBL" id="JNVD01000030">
    <property type="protein sequence ID" value="KOC19171.1"/>
    <property type="molecule type" value="Genomic_DNA"/>
</dbReference>
<organism evidence="2 3">
    <name type="scientific">Comamonas testosteroni</name>
    <name type="common">Pseudomonas testosteroni</name>
    <dbReference type="NCBI Taxonomy" id="285"/>
    <lineage>
        <taxon>Bacteria</taxon>
        <taxon>Pseudomonadati</taxon>
        <taxon>Pseudomonadota</taxon>
        <taxon>Betaproteobacteria</taxon>
        <taxon>Burkholderiales</taxon>
        <taxon>Comamonadaceae</taxon>
        <taxon>Comamonas</taxon>
    </lineage>
</organism>
<dbReference type="PROSITE" id="PS50206">
    <property type="entry name" value="RHODANESE_3"/>
    <property type="match status" value="3"/>
</dbReference>
<comment type="caution">
    <text evidence="2">The sequence shown here is derived from an EMBL/GenBank/DDBJ whole genome shotgun (WGS) entry which is preliminary data.</text>
</comment>
<dbReference type="PANTHER" id="PTHR43031">
    <property type="entry name" value="FAD-DEPENDENT OXIDOREDUCTASE"/>
    <property type="match status" value="1"/>
</dbReference>
<dbReference type="InterPro" id="IPR050229">
    <property type="entry name" value="GlpE_sulfurtransferase"/>
</dbReference>
<dbReference type="InterPro" id="IPR001763">
    <property type="entry name" value="Rhodanese-like_dom"/>
</dbReference>
<evidence type="ECO:0000259" key="1">
    <source>
        <dbReference type="PROSITE" id="PS50206"/>
    </source>
</evidence>
<proteinExistence type="predicted"/>
<feature type="domain" description="Rhodanese" evidence="1">
    <location>
        <begin position="18"/>
        <end position="114"/>
    </location>
</feature>
<dbReference type="AlphaFoldDB" id="A0A0L7MBC1"/>
<dbReference type="PATRIC" id="fig|285.49.peg.3790"/>
<gene>
    <name evidence="2" type="ORF">GL58_18330</name>
</gene>
<protein>
    <recommendedName>
        <fullName evidence="1">Rhodanese domain-containing protein</fullName>
    </recommendedName>
</protein>
<dbReference type="Pfam" id="PF00581">
    <property type="entry name" value="Rhodanese"/>
    <property type="match status" value="2"/>
</dbReference>